<reference evidence="2" key="1">
    <citation type="submission" date="2021-01" db="EMBL/GenBank/DDBJ databases">
        <authorList>
            <consortium name="Genoscope - CEA"/>
            <person name="William W."/>
        </authorList>
    </citation>
    <scope>NUCLEOTIDE SEQUENCE</scope>
</reference>
<dbReference type="PROSITE" id="PS00018">
    <property type="entry name" value="EF_HAND_1"/>
    <property type="match status" value="2"/>
</dbReference>
<dbReference type="GO" id="GO:0005509">
    <property type="term" value="F:calcium ion binding"/>
    <property type="evidence" value="ECO:0007669"/>
    <property type="project" value="InterPro"/>
</dbReference>
<evidence type="ECO:0000313" key="3">
    <source>
        <dbReference type="Proteomes" id="UP000692954"/>
    </source>
</evidence>
<dbReference type="Proteomes" id="UP000692954">
    <property type="component" value="Unassembled WGS sequence"/>
</dbReference>
<dbReference type="PROSITE" id="PS50222">
    <property type="entry name" value="EF_HAND_2"/>
    <property type="match status" value="2"/>
</dbReference>
<dbReference type="EMBL" id="CAJJDN010000001">
    <property type="protein sequence ID" value="CAD8045513.1"/>
    <property type="molecule type" value="Genomic_DNA"/>
</dbReference>
<gene>
    <name evidence="2" type="ORF">PSON_ATCC_30995.1.T0010085</name>
</gene>
<dbReference type="SMART" id="SM00054">
    <property type="entry name" value="EFh"/>
    <property type="match status" value="2"/>
</dbReference>
<dbReference type="CDD" id="cd00051">
    <property type="entry name" value="EFh"/>
    <property type="match status" value="1"/>
</dbReference>
<organism evidence="2 3">
    <name type="scientific">Paramecium sonneborni</name>
    <dbReference type="NCBI Taxonomy" id="65129"/>
    <lineage>
        <taxon>Eukaryota</taxon>
        <taxon>Sar</taxon>
        <taxon>Alveolata</taxon>
        <taxon>Ciliophora</taxon>
        <taxon>Intramacronucleata</taxon>
        <taxon>Oligohymenophorea</taxon>
        <taxon>Peniculida</taxon>
        <taxon>Parameciidae</taxon>
        <taxon>Paramecium</taxon>
    </lineage>
</organism>
<dbReference type="OrthoDB" id="186625at2759"/>
<dbReference type="InterPro" id="IPR018247">
    <property type="entry name" value="EF_Hand_1_Ca_BS"/>
</dbReference>
<proteinExistence type="predicted"/>
<evidence type="ECO:0000313" key="2">
    <source>
        <dbReference type="EMBL" id="CAD8045513.1"/>
    </source>
</evidence>
<protein>
    <recommendedName>
        <fullName evidence="1">EF-hand domain-containing protein</fullName>
    </recommendedName>
</protein>
<keyword evidence="3" id="KW-1185">Reference proteome</keyword>
<feature type="domain" description="EF-hand" evidence="1">
    <location>
        <begin position="57"/>
        <end position="92"/>
    </location>
</feature>
<feature type="domain" description="EF-hand" evidence="1">
    <location>
        <begin position="93"/>
        <end position="128"/>
    </location>
</feature>
<dbReference type="InterPro" id="IPR002048">
    <property type="entry name" value="EF_hand_dom"/>
</dbReference>
<dbReference type="AlphaFoldDB" id="A0A8S1JSB4"/>
<accession>A0A8S1JSB4</accession>
<evidence type="ECO:0000259" key="1">
    <source>
        <dbReference type="PROSITE" id="PS50222"/>
    </source>
</evidence>
<dbReference type="Pfam" id="PF13499">
    <property type="entry name" value="EF-hand_7"/>
    <property type="match status" value="1"/>
</dbReference>
<sequence>MINANDNLEDEFDGLTIEKLSGIKRSILQSRDVHDWFKKRYNDKVKKKYLYFPEEIKQQLEVKKIFQNFDQNKSNNLDMSELYEMFQKNGFKITEEQLQKFFKIVDKDRDNALNWSEFKNSAFNEQAAQVFYEIMKELRESMEKEQKLDSSSPAGKYMPFTFNNMISYLSYLASRDELRKAIDDNSISQLEKFKKYMEIINLNSTISVQKRNQSTPEVDIIHEEVGESQNLDQEQEFIKRNEQRFNLYKNSFYNSQSASKSPKSQKQPNIIQREQQLKVPKKLREIDAIVRSHQVPETQSLFKLKEKTNNSIIKLKQDVSKYIHLAKTQYNINVDELQIQSTKSKPPLTLKIRNFEEDFKNALAAHQMSYSQSEPYFKFNGSSVQEPQLPILEEKSKTITNPILPGDHLPILVLQELRKFQRTQQTSFNSNTFKSLFKTQSDFTKTAISQKSRSQVRFMNIQNHEKFQFSAPQTAKPNQLRSQLSTAPQLRVGTNYGMKNHQKVEIQPLLGKSLIKQ</sequence>
<comment type="caution">
    <text evidence="2">The sequence shown here is derived from an EMBL/GenBank/DDBJ whole genome shotgun (WGS) entry which is preliminary data.</text>
</comment>
<name>A0A8S1JSB4_9CILI</name>